<dbReference type="GO" id="GO:0016874">
    <property type="term" value="F:ligase activity"/>
    <property type="evidence" value="ECO:0007669"/>
    <property type="project" value="UniProtKB-KW"/>
</dbReference>
<name>A0A6S7J7N1_PARCT</name>
<proteinExistence type="predicted"/>
<dbReference type="InterPro" id="IPR035983">
    <property type="entry name" value="Hect_E3_ubiquitin_ligase"/>
</dbReference>
<dbReference type="PROSITE" id="PS50237">
    <property type="entry name" value="HECT"/>
    <property type="match status" value="1"/>
</dbReference>
<comment type="caution">
    <text evidence="2">The sequence shown here is derived from an EMBL/GenBank/DDBJ whole genome shotgun (WGS) entry which is preliminary data.</text>
</comment>
<protein>
    <submittedName>
        <fullName evidence="2">G2 M phase-specific E3 ubiquitin- ligase-like</fullName>
    </submittedName>
</protein>
<keyword evidence="3" id="KW-1185">Reference proteome</keyword>
<dbReference type="AlphaFoldDB" id="A0A6S7J7N1"/>
<reference evidence="2" key="1">
    <citation type="submission" date="2020-04" db="EMBL/GenBank/DDBJ databases">
        <authorList>
            <person name="Alioto T."/>
            <person name="Alioto T."/>
            <person name="Gomez Garrido J."/>
        </authorList>
    </citation>
    <scope>NUCLEOTIDE SEQUENCE</scope>
    <source>
        <strain evidence="2">A484AB</strain>
    </source>
</reference>
<organism evidence="2 3">
    <name type="scientific">Paramuricea clavata</name>
    <name type="common">Red gorgonian</name>
    <name type="synonym">Violescent sea-whip</name>
    <dbReference type="NCBI Taxonomy" id="317549"/>
    <lineage>
        <taxon>Eukaryota</taxon>
        <taxon>Metazoa</taxon>
        <taxon>Cnidaria</taxon>
        <taxon>Anthozoa</taxon>
        <taxon>Octocorallia</taxon>
        <taxon>Malacalcyonacea</taxon>
        <taxon>Plexauridae</taxon>
        <taxon>Paramuricea</taxon>
    </lineage>
</organism>
<keyword evidence="1" id="KW-0833">Ubl conjugation pathway</keyword>
<dbReference type="Proteomes" id="UP001152795">
    <property type="component" value="Unassembled WGS sequence"/>
</dbReference>
<accession>A0A6S7J7N1</accession>
<dbReference type="Gene3D" id="3.30.2410.10">
    <property type="entry name" value="Hect, E3 ligase catalytic domain"/>
    <property type="match status" value="1"/>
</dbReference>
<evidence type="ECO:0000313" key="3">
    <source>
        <dbReference type="Proteomes" id="UP001152795"/>
    </source>
</evidence>
<evidence type="ECO:0000313" key="2">
    <source>
        <dbReference type="EMBL" id="CAB4025030.1"/>
    </source>
</evidence>
<gene>
    <name evidence="2" type="ORF">PACLA_8A044578</name>
</gene>
<dbReference type="EMBL" id="CACRXK020013366">
    <property type="protein sequence ID" value="CAB4025030.1"/>
    <property type="molecule type" value="Genomic_DNA"/>
</dbReference>
<keyword evidence="2" id="KW-0436">Ligase</keyword>
<dbReference type="SUPFAM" id="SSF56204">
    <property type="entry name" value="Hect, E3 ligase catalytic domain"/>
    <property type="match status" value="1"/>
</dbReference>
<dbReference type="GO" id="GO:0004842">
    <property type="term" value="F:ubiquitin-protein transferase activity"/>
    <property type="evidence" value="ECO:0007669"/>
    <property type="project" value="InterPro"/>
</dbReference>
<dbReference type="SMART" id="SM00119">
    <property type="entry name" value="HECTc"/>
    <property type="match status" value="1"/>
</dbReference>
<dbReference type="Gene3D" id="3.90.1750.10">
    <property type="entry name" value="Hect, E3 ligase catalytic domains"/>
    <property type="match status" value="1"/>
</dbReference>
<dbReference type="Pfam" id="PF00632">
    <property type="entry name" value="HECT"/>
    <property type="match status" value="1"/>
</dbReference>
<evidence type="ECO:0000256" key="1">
    <source>
        <dbReference type="ARBA" id="ARBA00022786"/>
    </source>
</evidence>
<dbReference type="OrthoDB" id="5975159at2759"/>
<dbReference type="InterPro" id="IPR000569">
    <property type="entry name" value="HECT_dom"/>
</dbReference>
<sequence>MDVQVKRDSDILAQMIRKYKNPAFDIRKPLNVEFVDEFGVDSGGHTRELFCLLMKRLTKGQADGINLFEGLQGHLLPRHDYDLLSGGLFVLIGKMILHSVLNGCCGISGLSPAAIAYICTGRRDAAVQHLSLEDLSDPVLQKTFQELLCCNSAKLADFTLPESSLCIIEELQAAGYPHLEVTEQKRHFAYECCLVHEVITKRLPALDDIRKGLAEVNVTGITLLCLLERFPELQGRVFPAYSNDVSASVLKMHLQYFESTDEKCVQAQLWFDQYIDELGKRDKDCDQETLSDLVQFWTSYPALPSTTAQKLTVDYLEDLSTKLLPEVKTCPMVLSIPVVHSNYESFKKYLDKGISFAKEGFGKM</sequence>